<feature type="region of interest" description="Disordered" evidence="1">
    <location>
        <begin position="57"/>
        <end position="107"/>
    </location>
</feature>
<keyword evidence="3" id="KW-1185">Reference proteome</keyword>
<evidence type="ECO:0000313" key="2">
    <source>
        <dbReference type="EMBL" id="KAG5397443.1"/>
    </source>
</evidence>
<accession>A0ABQ7MFA6</accession>
<sequence>MRCPDQRITEEKSQTPAGSSSSVDLDLFFVYHQVKGHNTKEWKKLQEALLAAFNSCNANFEPPKPRPKTTKAGARTKKTTPRRPKAEPHMENPSRTTKGLPLRTETT</sequence>
<dbReference type="Proteomes" id="UP000823674">
    <property type="component" value="Chromosome A05"/>
</dbReference>
<feature type="compositionally biased region" description="Basic residues" evidence="1">
    <location>
        <begin position="65"/>
        <end position="83"/>
    </location>
</feature>
<name>A0ABQ7MFA6_BRACM</name>
<reference evidence="2 3" key="1">
    <citation type="submission" date="2021-03" db="EMBL/GenBank/DDBJ databases">
        <authorList>
            <person name="King G.J."/>
            <person name="Bancroft I."/>
            <person name="Baten A."/>
            <person name="Bloomfield J."/>
            <person name="Borpatragohain P."/>
            <person name="He Z."/>
            <person name="Irish N."/>
            <person name="Irwin J."/>
            <person name="Liu K."/>
            <person name="Mauleon R.P."/>
            <person name="Moore J."/>
            <person name="Morris R."/>
            <person name="Ostergaard L."/>
            <person name="Wang B."/>
            <person name="Wells R."/>
        </authorList>
    </citation>
    <scope>NUCLEOTIDE SEQUENCE [LARGE SCALE GENOMIC DNA]</scope>
    <source>
        <strain evidence="2">R-o-18</strain>
        <tissue evidence="2">Leaf</tissue>
    </source>
</reference>
<gene>
    <name evidence="2" type="primary">A05p026320.1_BraROA</name>
    <name evidence="2" type="ORF">IGI04_019257</name>
</gene>
<comment type="caution">
    <text evidence="2">The sequence shown here is derived from an EMBL/GenBank/DDBJ whole genome shotgun (WGS) entry which is preliminary data.</text>
</comment>
<feature type="compositionally biased region" description="Basic and acidic residues" evidence="1">
    <location>
        <begin position="1"/>
        <end position="13"/>
    </location>
</feature>
<organism evidence="2 3">
    <name type="scientific">Brassica rapa subsp. trilocularis</name>
    <dbReference type="NCBI Taxonomy" id="1813537"/>
    <lineage>
        <taxon>Eukaryota</taxon>
        <taxon>Viridiplantae</taxon>
        <taxon>Streptophyta</taxon>
        <taxon>Embryophyta</taxon>
        <taxon>Tracheophyta</taxon>
        <taxon>Spermatophyta</taxon>
        <taxon>Magnoliopsida</taxon>
        <taxon>eudicotyledons</taxon>
        <taxon>Gunneridae</taxon>
        <taxon>Pentapetalae</taxon>
        <taxon>rosids</taxon>
        <taxon>malvids</taxon>
        <taxon>Brassicales</taxon>
        <taxon>Brassicaceae</taxon>
        <taxon>Brassiceae</taxon>
        <taxon>Brassica</taxon>
    </lineage>
</organism>
<evidence type="ECO:0000256" key="1">
    <source>
        <dbReference type="SAM" id="MobiDB-lite"/>
    </source>
</evidence>
<evidence type="ECO:0000313" key="3">
    <source>
        <dbReference type="Proteomes" id="UP000823674"/>
    </source>
</evidence>
<feature type="region of interest" description="Disordered" evidence="1">
    <location>
        <begin position="1"/>
        <end position="22"/>
    </location>
</feature>
<protein>
    <submittedName>
        <fullName evidence="2">Uncharacterized protein</fullName>
    </submittedName>
</protein>
<proteinExistence type="predicted"/>
<dbReference type="EMBL" id="JADBGQ010000005">
    <property type="protein sequence ID" value="KAG5397443.1"/>
    <property type="molecule type" value="Genomic_DNA"/>
</dbReference>